<evidence type="ECO:0000313" key="5">
    <source>
        <dbReference type="Proteomes" id="UP000553776"/>
    </source>
</evidence>
<accession>A0A841UA08</accession>
<dbReference type="CDD" id="cd04301">
    <property type="entry name" value="NAT_SF"/>
    <property type="match status" value="1"/>
</dbReference>
<dbReference type="AlphaFoldDB" id="A0A841UA08"/>
<evidence type="ECO:0000256" key="1">
    <source>
        <dbReference type="ARBA" id="ARBA00022679"/>
    </source>
</evidence>
<evidence type="ECO:0000256" key="2">
    <source>
        <dbReference type="ARBA" id="ARBA00023315"/>
    </source>
</evidence>
<gene>
    <name evidence="4" type="ORF">H7B90_27125</name>
</gene>
<dbReference type="Gene3D" id="3.40.630.30">
    <property type="match status" value="1"/>
</dbReference>
<evidence type="ECO:0000259" key="3">
    <source>
        <dbReference type="PROSITE" id="PS51186"/>
    </source>
</evidence>
<name>A0A841UA08_9BACL</name>
<reference evidence="4 5" key="1">
    <citation type="submission" date="2020-08" db="EMBL/GenBank/DDBJ databases">
        <title>Cohnella phylogeny.</title>
        <authorList>
            <person name="Dunlap C."/>
        </authorList>
    </citation>
    <scope>NUCLEOTIDE SEQUENCE [LARGE SCALE GENOMIC DNA]</scope>
    <source>
        <strain evidence="4 5">DSM 25239</strain>
    </source>
</reference>
<dbReference type="Pfam" id="PF00583">
    <property type="entry name" value="Acetyltransf_1"/>
    <property type="match status" value="1"/>
</dbReference>
<dbReference type="RefSeq" id="WP_185139029.1">
    <property type="nucleotide sequence ID" value="NZ_JACJVR010000110.1"/>
</dbReference>
<dbReference type="GO" id="GO:0008080">
    <property type="term" value="F:N-acetyltransferase activity"/>
    <property type="evidence" value="ECO:0007669"/>
    <property type="project" value="TreeGrafter"/>
</dbReference>
<evidence type="ECO:0000313" key="4">
    <source>
        <dbReference type="EMBL" id="MBB6695073.1"/>
    </source>
</evidence>
<dbReference type="InterPro" id="IPR000182">
    <property type="entry name" value="GNAT_dom"/>
</dbReference>
<protein>
    <submittedName>
        <fullName evidence="4">GNAT family N-acetyltransferase</fullName>
    </submittedName>
</protein>
<dbReference type="Proteomes" id="UP000553776">
    <property type="component" value="Unassembled WGS sequence"/>
</dbReference>
<dbReference type="InterPro" id="IPR016181">
    <property type="entry name" value="Acyl_CoA_acyltransferase"/>
</dbReference>
<keyword evidence="5" id="KW-1185">Reference proteome</keyword>
<keyword evidence="1 4" id="KW-0808">Transferase</keyword>
<dbReference type="PANTHER" id="PTHR10545:SF29">
    <property type="entry name" value="GH14572P-RELATED"/>
    <property type="match status" value="1"/>
</dbReference>
<feature type="domain" description="N-acetyltransferase" evidence="3">
    <location>
        <begin position="4"/>
        <end position="151"/>
    </location>
</feature>
<sequence>MIAFRVRQAAIQDLDSLAELFDEYRVFYGTESDPAGAREFLWNRFEHNESVVYLAEETETGRAAGFAQLYPSFSSVSMRRIWILNDLYVRESYRGRGVGGSLLESVREYAVLTKAKRVELTTAATNRTAQRLYENNGYELEQTFLKYWLTV</sequence>
<dbReference type="PANTHER" id="PTHR10545">
    <property type="entry name" value="DIAMINE N-ACETYLTRANSFERASE"/>
    <property type="match status" value="1"/>
</dbReference>
<dbReference type="PROSITE" id="PS51186">
    <property type="entry name" value="GNAT"/>
    <property type="match status" value="1"/>
</dbReference>
<comment type="caution">
    <text evidence="4">The sequence shown here is derived from an EMBL/GenBank/DDBJ whole genome shotgun (WGS) entry which is preliminary data.</text>
</comment>
<keyword evidence="2" id="KW-0012">Acyltransferase</keyword>
<organism evidence="4 5">
    <name type="scientific">Cohnella xylanilytica</name>
    <dbReference type="NCBI Taxonomy" id="557555"/>
    <lineage>
        <taxon>Bacteria</taxon>
        <taxon>Bacillati</taxon>
        <taxon>Bacillota</taxon>
        <taxon>Bacilli</taxon>
        <taxon>Bacillales</taxon>
        <taxon>Paenibacillaceae</taxon>
        <taxon>Cohnella</taxon>
    </lineage>
</organism>
<dbReference type="InterPro" id="IPR051016">
    <property type="entry name" value="Diverse_Substrate_AcTransf"/>
</dbReference>
<proteinExistence type="predicted"/>
<dbReference type="EMBL" id="JACJVR010000110">
    <property type="protein sequence ID" value="MBB6695073.1"/>
    <property type="molecule type" value="Genomic_DNA"/>
</dbReference>
<dbReference type="SUPFAM" id="SSF55729">
    <property type="entry name" value="Acyl-CoA N-acyltransferases (Nat)"/>
    <property type="match status" value="1"/>
</dbReference>